<protein>
    <recommendedName>
        <fullName evidence="4">LSM domain-containing protein</fullName>
    </recommendedName>
</protein>
<evidence type="ECO:0000313" key="2">
    <source>
        <dbReference type="EMBL" id="ORC89885.1"/>
    </source>
</evidence>
<evidence type="ECO:0000256" key="1">
    <source>
        <dbReference type="SAM" id="MobiDB-lite"/>
    </source>
</evidence>
<dbReference type="AlphaFoldDB" id="A0A1X0NYY2"/>
<organism evidence="2 3">
    <name type="scientific">Trypanosoma theileri</name>
    <dbReference type="NCBI Taxonomy" id="67003"/>
    <lineage>
        <taxon>Eukaryota</taxon>
        <taxon>Discoba</taxon>
        <taxon>Euglenozoa</taxon>
        <taxon>Kinetoplastea</taxon>
        <taxon>Metakinetoplastina</taxon>
        <taxon>Trypanosomatida</taxon>
        <taxon>Trypanosomatidae</taxon>
        <taxon>Trypanosoma</taxon>
    </lineage>
</organism>
<feature type="compositionally biased region" description="Low complexity" evidence="1">
    <location>
        <begin position="68"/>
        <end position="91"/>
    </location>
</feature>
<accession>A0A1X0NYY2</accession>
<proteinExistence type="predicted"/>
<keyword evidence="3" id="KW-1185">Reference proteome</keyword>
<sequence length="155" mass="16565">MDCVDTHRIPSVLAAGGAVLHALVRVELTNGILLTGRIVEFDPETMNMKLDAISDTAVRRLHHQTPPSSSSHGSSNSGSNNNNNNNSNSGGMKNTGKKNHTVELESDPVALRCISSIVVRGCHVRYLDFVNEEASGGRGLQELIAAVREVRPALA</sequence>
<dbReference type="InterPro" id="IPR010920">
    <property type="entry name" value="LSM_dom_sf"/>
</dbReference>
<feature type="region of interest" description="Disordered" evidence="1">
    <location>
        <begin position="62"/>
        <end position="99"/>
    </location>
</feature>
<comment type="caution">
    <text evidence="2">The sequence shown here is derived from an EMBL/GenBank/DDBJ whole genome shotgun (WGS) entry which is preliminary data.</text>
</comment>
<reference evidence="2 3" key="1">
    <citation type="submission" date="2017-03" db="EMBL/GenBank/DDBJ databases">
        <title>An alternative strategy for trypanosome survival in the mammalian bloodstream revealed through genome and transcriptome analysis of the ubiquitous bovine parasite Trypanosoma (Megatrypanum) theileri.</title>
        <authorList>
            <person name="Kelly S."/>
            <person name="Ivens A."/>
            <person name="Mott A."/>
            <person name="O'Neill E."/>
            <person name="Emms D."/>
            <person name="Macleod O."/>
            <person name="Voorheis P."/>
            <person name="Matthews J."/>
            <person name="Matthews K."/>
            <person name="Carrington M."/>
        </authorList>
    </citation>
    <scope>NUCLEOTIDE SEQUENCE [LARGE SCALE GENOMIC DNA]</scope>
    <source>
        <strain evidence="2">Edinburgh</strain>
    </source>
</reference>
<dbReference type="SUPFAM" id="SSF50182">
    <property type="entry name" value="Sm-like ribonucleoproteins"/>
    <property type="match status" value="1"/>
</dbReference>
<dbReference type="Proteomes" id="UP000192257">
    <property type="component" value="Unassembled WGS sequence"/>
</dbReference>
<dbReference type="GeneID" id="39984424"/>
<dbReference type="Gene3D" id="2.30.30.100">
    <property type="match status" value="1"/>
</dbReference>
<dbReference type="OrthoDB" id="272234at2759"/>
<name>A0A1X0NYY2_9TRYP</name>
<evidence type="ECO:0000313" key="3">
    <source>
        <dbReference type="Proteomes" id="UP000192257"/>
    </source>
</evidence>
<gene>
    <name evidence="2" type="ORF">TM35_000101530</name>
</gene>
<dbReference type="VEuPathDB" id="TriTrypDB:TM35_000101530"/>
<dbReference type="RefSeq" id="XP_028883951.1">
    <property type="nucleotide sequence ID" value="XM_029024644.1"/>
</dbReference>
<dbReference type="EMBL" id="NBCO01000010">
    <property type="protein sequence ID" value="ORC89885.1"/>
    <property type="molecule type" value="Genomic_DNA"/>
</dbReference>
<evidence type="ECO:0008006" key="4">
    <source>
        <dbReference type="Google" id="ProtNLM"/>
    </source>
</evidence>
<dbReference type="CDD" id="cd00600">
    <property type="entry name" value="Sm_like"/>
    <property type="match status" value="1"/>
</dbReference>